<dbReference type="Pfam" id="PF10048">
    <property type="entry name" value="DUF2282"/>
    <property type="match status" value="1"/>
</dbReference>
<sequence length="121" mass="12487">MKKSTNTALIAGAALAVLTSVSTAKPNDQLRISADASASQKQSFNAWVQGAEISGRKDKCFGIALSAENDCAAGPGTSCQGTSTVDFQGNAWTYAPKGTCEHILTPEGPASKTALDRNLPK</sequence>
<feature type="chain" id="PRO_5016255166" description="DUF2282 domain-containing protein" evidence="1">
    <location>
        <begin position="25"/>
        <end position="121"/>
    </location>
</feature>
<evidence type="ECO:0000256" key="1">
    <source>
        <dbReference type="SAM" id="SignalP"/>
    </source>
</evidence>
<dbReference type="EMBL" id="QGKM01000111">
    <property type="protein sequence ID" value="PWQ92186.1"/>
    <property type="molecule type" value="Genomic_DNA"/>
</dbReference>
<keyword evidence="1" id="KW-0732">Signal</keyword>
<evidence type="ECO:0000313" key="2">
    <source>
        <dbReference type="EMBL" id="PWQ92186.1"/>
    </source>
</evidence>
<dbReference type="RefSeq" id="WP_109839890.1">
    <property type="nucleotide sequence ID" value="NZ_QGKM01000111.1"/>
</dbReference>
<evidence type="ECO:0008006" key="4">
    <source>
        <dbReference type="Google" id="ProtNLM"/>
    </source>
</evidence>
<dbReference type="AlphaFoldDB" id="A0A317C0K9"/>
<reference evidence="2 3" key="1">
    <citation type="submission" date="2018-05" db="EMBL/GenBank/DDBJ databases">
        <title>Leucothrix arctica sp. nov., isolated from Arctic seawater.</title>
        <authorList>
            <person name="Choi A."/>
            <person name="Baek K."/>
        </authorList>
    </citation>
    <scope>NUCLEOTIDE SEQUENCE [LARGE SCALE GENOMIC DNA]</scope>
    <source>
        <strain evidence="2 3">JCM 18388</strain>
    </source>
</reference>
<name>A0A317C0K9_9GAMM</name>
<comment type="caution">
    <text evidence="2">The sequence shown here is derived from an EMBL/GenBank/DDBJ whole genome shotgun (WGS) entry which is preliminary data.</text>
</comment>
<keyword evidence="3" id="KW-1185">Reference proteome</keyword>
<feature type="signal peptide" evidence="1">
    <location>
        <begin position="1"/>
        <end position="24"/>
    </location>
</feature>
<proteinExistence type="predicted"/>
<evidence type="ECO:0000313" key="3">
    <source>
        <dbReference type="Proteomes" id="UP000245539"/>
    </source>
</evidence>
<dbReference type="Proteomes" id="UP000245539">
    <property type="component" value="Unassembled WGS sequence"/>
</dbReference>
<organism evidence="2 3">
    <name type="scientific">Leucothrix pacifica</name>
    <dbReference type="NCBI Taxonomy" id="1247513"/>
    <lineage>
        <taxon>Bacteria</taxon>
        <taxon>Pseudomonadati</taxon>
        <taxon>Pseudomonadota</taxon>
        <taxon>Gammaproteobacteria</taxon>
        <taxon>Thiotrichales</taxon>
        <taxon>Thiotrichaceae</taxon>
        <taxon>Leucothrix</taxon>
    </lineage>
</organism>
<accession>A0A317C0K9</accession>
<gene>
    <name evidence="2" type="ORF">DKW60_22430</name>
</gene>
<dbReference type="InterPro" id="IPR018740">
    <property type="entry name" value="DUF2282_membr"/>
</dbReference>
<protein>
    <recommendedName>
        <fullName evidence="4">DUF2282 domain-containing protein</fullName>
    </recommendedName>
</protein>
<dbReference type="OrthoDB" id="1551288at2"/>